<dbReference type="InterPro" id="IPR036397">
    <property type="entry name" value="RNaseH_sf"/>
</dbReference>
<dbReference type="Gene3D" id="3.30.420.10">
    <property type="entry name" value="Ribonuclease H-like superfamily/Ribonuclease H"/>
    <property type="match status" value="1"/>
</dbReference>
<reference evidence="7 8" key="1">
    <citation type="submission" date="2021-04" db="EMBL/GenBank/DDBJ databases">
        <authorList>
            <person name="Bliznina A."/>
        </authorList>
    </citation>
    <scope>NUCLEOTIDE SEQUENCE [LARGE SCALE GENOMIC DNA]</scope>
</reference>
<dbReference type="Pfam" id="PF02171">
    <property type="entry name" value="Piwi"/>
    <property type="match status" value="1"/>
</dbReference>
<sequence>MAEKQPPRGRGRGRRGPTTQIPQPPAAESTSSDEGISSQPAPQQRPAATSTSSSSGPPRAGRASSRGPGRIAGRGASRGRGRTAAMAKSATETKKEAEDSTYAASSGSQLIPQTNTKSSTSDEQVPHAQGMTPQDHHVYLARRPGYGVNSVAKLDVACNFYKCKGSPPKKIYLYRLRSELTEERDGARAPILDYERAMEFFGIFEKVFFDQSSSSSSDSLESTSTDEVRPSTGPVAYYDGKTLFYSNVDNLAQIQESIDYDVDYPSCRSIRDKEKPFPVTVTKLKVLSDIVEIFRQRQGQQMDPILLQYFEVLLKHSLYRKHYTRVGTSFYMLNQNIRPLNCVIPAKEVFTGFHLQMKHISSGLAIQVKDKCGVFYKSMPLHQFLCDYWNSEDPLYPEFWRNSYNLVESNKIVRKLKVNIVSKTGSNGRTKVIKELTDQSAANLCFEDQNGRKMNVADYFMKKGEVLNHPQLPCVSTGNKHYPEYYPMECCHVVARQPVKGLLDPNAISALIRVAAKPAPETFNAIKQNMHTAMQAIGEDMQNIDMSVDKSMVKTPARVLQAPDMHYGNGKQHPNNGTWHPRSFITPKKIDNWGACIISRRGHRGGQDTVRRAIDVLYNAGQKLGMEVNFLADRSMPYELQPHQLDEFLKHCSDSKYELVLVVLDGKNTEEYAQAKFLAERKYPGLLTQCAQMKTLQRINEQSATMILMKINAKLNGQNAECDLTLANPTGGVLFTHDHPVLVQGLEMSVLPGQESLVGMASSYDQNASMYTMQSRMTSSNAHCLELFDMQVQSIKTYYKMTGRKPKSIIFFRPGVNEHQISSTAGYECTKIREACETLEDNYRPKITYIMATKMHATRFCAMDKMYQIGKSQNVPAGTIVDTDIVDVEKWDFYLTSSQGIQGTSIPTKYTICVDDNKLTADSAEALCYYLCHGFVRCNRAISMPNCMKYAKLAADRGRNHLKGAAYAIERDVLNEAKKDEILNLKYVVDCSGEAQAARVVNPLYRRMFFT</sequence>
<proteinExistence type="inferred from homology"/>
<comment type="similarity">
    <text evidence="3">Belongs to the argonaute family.</text>
</comment>
<dbReference type="InterPro" id="IPR036085">
    <property type="entry name" value="PAZ_dom_sf"/>
</dbReference>
<feature type="region of interest" description="Disordered" evidence="4">
    <location>
        <begin position="1"/>
        <end position="132"/>
    </location>
</feature>
<evidence type="ECO:0000256" key="1">
    <source>
        <dbReference type="ARBA" id="ARBA00022845"/>
    </source>
</evidence>
<evidence type="ECO:0000259" key="5">
    <source>
        <dbReference type="PROSITE" id="PS50821"/>
    </source>
</evidence>
<dbReference type="EMBL" id="OU015567">
    <property type="protein sequence ID" value="CAG5114029.1"/>
    <property type="molecule type" value="Genomic_DNA"/>
</dbReference>
<dbReference type="InterPro" id="IPR003165">
    <property type="entry name" value="Piwi"/>
</dbReference>
<dbReference type="Gene3D" id="2.170.260.10">
    <property type="entry name" value="paz domain"/>
    <property type="match status" value="1"/>
</dbReference>
<dbReference type="PROSITE" id="PS50821">
    <property type="entry name" value="PAZ"/>
    <property type="match status" value="1"/>
</dbReference>
<dbReference type="InterPro" id="IPR012337">
    <property type="entry name" value="RNaseH-like_sf"/>
</dbReference>
<evidence type="ECO:0000313" key="7">
    <source>
        <dbReference type="EMBL" id="CAG5114029.1"/>
    </source>
</evidence>
<dbReference type="SUPFAM" id="SSF101690">
    <property type="entry name" value="PAZ domain"/>
    <property type="match status" value="1"/>
</dbReference>
<organism evidence="7 8">
    <name type="scientific">Oikopleura dioica</name>
    <name type="common">Tunicate</name>
    <dbReference type="NCBI Taxonomy" id="34765"/>
    <lineage>
        <taxon>Eukaryota</taxon>
        <taxon>Metazoa</taxon>
        <taxon>Chordata</taxon>
        <taxon>Tunicata</taxon>
        <taxon>Appendicularia</taxon>
        <taxon>Copelata</taxon>
        <taxon>Oikopleuridae</taxon>
        <taxon>Oikopleura</taxon>
    </lineage>
</organism>
<dbReference type="InterPro" id="IPR003100">
    <property type="entry name" value="PAZ_dom"/>
</dbReference>
<feature type="compositionally biased region" description="Low complexity" evidence="4">
    <location>
        <begin position="45"/>
        <end position="69"/>
    </location>
</feature>
<dbReference type="PROSITE" id="PS50822">
    <property type="entry name" value="PIWI"/>
    <property type="match status" value="1"/>
</dbReference>
<dbReference type="CDD" id="cd02846">
    <property type="entry name" value="PAZ_argonaute_like"/>
    <property type="match status" value="1"/>
</dbReference>
<keyword evidence="2" id="KW-0943">RNA-mediated gene silencing</keyword>
<keyword evidence="1" id="KW-0810">Translation regulation</keyword>
<feature type="compositionally biased region" description="Polar residues" evidence="4">
    <location>
        <begin position="28"/>
        <end position="42"/>
    </location>
</feature>
<keyword evidence="8" id="KW-1185">Reference proteome</keyword>
<dbReference type="SMART" id="SM00949">
    <property type="entry name" value="PAZ"/>
    <property type="match status" value="1"/>
</dbReference>
<feature type="domain" description="PAZ" evidence="5">
    <location>
        <begin position="380"/>
        <end position="495"/>
    </location>
</feature>
<protein>
    <submittedName>
        <fullName evidence="7">Oidioi.mRNA.OKI2018_I69.chr2.g8111.t1.cds</fullName>
    </submittedName>
</protein>
<evidence type="ECO:0000259" key="6">
    <source>
        <dbReference type="PROSITE" id="PS50822"/>
    </source>
</evidence>
<dbReference type="SMART" id="SM00950">
    <property type="entry name" value="Piwi"/>
    <property type="match status" value="1"/>
</dbReference>
<evidence type="ECO:0000256" key="3">
    <source>
        <dbReference type="RuleBase" id="RU361178"/>
    </source>
</evidence>
<feature type="domain" description="Piwi" evidence="6">
    <location>
        <begin position="659"/>
        <end position="963"/>
    </location>
</feature>
<evidence type="ECO:0000256" key="2">
    <source>
        <dbReference type="ARBA" id="ARBA00023158"/>
    </source>
</evidence>
<dbReference type="Pfam" id="PF02170">
    <property type="entry name" value="PAZ"/>
    <property type="match status" value="1"/>
</dbReference>
<dbReference type="Proteomes" id="UP001158576">
    <property type="component" value="Chromosome 2"/>
</dbReference>
<evidence type="ECO:0000256" key="4">
    <source>
        <dbReference type="SAM" id="MobiDB-lite"/>
    </source>
</evidence>
<name>A0ABN7T8U0_OIKDI</name>
<gene>
    <name evidence="7" type="ORF">OKIOD_LOCUS16876</name>
</gene>
<evidence type="ECO:0000313" key="8">
    <source>
        <dbReference type="Proteomes" id="UP001158576"/>
    </source>
</evidence>
<accession>A0ABN7T8U0</accession>
<dbReference type="PANTHER" id="PTHR22891">
    <property type="entry name" value="EUKARYOTIC TRANSLATION INITIATION FACTOR 2C"/>
    <property type="match status" value="1"/>
</dbReference>
<dbReference type="SUPFAM" id="SSF53098">
    <property type="entry name" value="Ribonuclease H-like"/>
    <property type="match status" value="1"/>
</dbReference>
<feature type="compositionally biased region" description="Polar residues" evidence="4">
    <location>
        <begin position="102"/>
        <end position="123"/>
    </location>
</feature>
<dbReference type="Gene3D" id="3.40.50.2300">
    <property type="match status" value="1"/>
</dbReference>